<evidence type="ECO:0000313" key="5">
    <source>
        <dbReference type="EMBL" id="MBO0903242.1"/>
    </source>
</evidence>
<dbReference type="Proteomes" id="UP000664288">
    <property type="component" value="Unassembled WGS sequence"/>
</dbReference>
<evidence type="ECO:0000256" key="1">
    <source>
        <dbReference type="ARBA" id="ARBA00005568"/>
    </source>
</evidence>
<dbReference type="InterPro" id="IPR015813">
    <property type="entry name" value="Pyrv/PenolPyrv_kinase-like_dom"/>
</dbReference>
<dbReference type="RefSeq" id="WP_207349887.1">
    <property type="nucleotide sequence ID" value="NZ_JAFMPY010000005.1"/>
</dbReference>
<keyword evidence="6" id="KW-1185">Reference proteome</keyword>
<comment type="similarity">
    <text evidence="1">Belongs to the HpcH/HpaI aldolase family.</text>
</comment>
<comment type="caution">
    <text evidence="5">The sequence shown here is derived from an EMBL/GenBank/DDBJ whole genome shotgun (WGS) entry which is preliminary data.</text>
</comment>
<protein>
    <submittedName>
        <fullName evidence="5">2,4-dihydroxyhept-2-ene-1,7-dioic acid aldolase</fullName>
    </submittedName>
</protein>
<feature type="domain" description="HpcH/HpaI aldolase/citrate lyase" evidence="4">
    <location>
        <begin position="20"/>
        <end position="209"/>
    </location>
</feature>
<evidence type="ECO:0000256" key="3">
    <source>
        <dbReference type="ARBA" id="ARBA00023239"/>
    </source>
</evidence>
<dbReference type="EMBL" id="JAFMPY010000005">
    <property type="protein sequence ID" value="MBO0903242.1"/>
    <property type="molecule type" value="Genomic_DNA"/>
</dbReference>
<dbReference type="PANTHER" id="PTHR30502:SF0">
    <property type="entry name" value="PHOSPHOENOLPYRUVATE CARBOXYLASE FAMILY PROTEIN"/>
    <property type="match status" value="1"/>
</dbReference>
<gene>
    <name evidence="5" type="ORF">J1C47_06275</name>
</gene>
<reference evidence="5 6" key="1">
    <citation type="submission" date="2021-03" db="EMBL/GenBank/DDBJ databases">
        <title>Whole genome sequence of Jiella sp. MQZ13P-4.</title>
        <authorList>
            <person name="Tuo L."/>
        </authorList>
    </citation>
    <scope>NUCLEOTIDE SEQUENCE [LARGE SCALE GENOMIC DNA]</scope>
    <source>
        <strain evidence="5 6">MQZ13P-4</strain>
    </source>
</reference>
<proteinExistence type="inferred from homology"/>
<dbReference type="Gene3D" id="3.20.20.60">
    <property type="entry name" value="Phosphoenolpyruvate-binding domains"/>
    <property type="match status" value="1"/>
</dbReference>
<evidence type="ECO:0000313" key="6">
    <source>
        <dbReference type="Proteomes" id="UP000664288"/>
    </source>
</evidence>
<accession>A0ABS3J0P9</accession>
<dbReference type="Pfam" id="PF03328">
    <property type="entry name" value="HpcH_HpaI"/>
    <property type="match status" value="1"/>
</dbReference>
<keyword evidence="3" id="KW-0456">Lyase</keyword>
<dbReference type="InterPro" id="IPR050251">
    <property type="entry name" value="HpcH-HpaI_aldolase"/>
</dbReference>
<evidence type="ECO:0000259" key="4">
    <source>
        <dbReference type="Pfam" id="PF03328"/>
    </source>
</evidence>
<sequence>MVENRLRKLWEAGRPAVNGWLSIGSPFTAEIMAGQGYDTITIDLQHGALDYAAMLPMLQAMRALPVTPIVRVPWREPGIVMKALDAGAMGIICPMINNAEEAAEFASFMRYPPKGTRSFGPTRAAFAHPGYGVSANDAVLALAMIETKEGLQNVEAIAATPGIDGLYVGPADLALGTSDGALVPGFDPEDEGLVESIRRIAAVARANGKRAGLHCGSPDYAAQAIGWGFDLTTVSGDSRLLALAAAASVQRWRDLVDRAATPAANEPG</sequence>
<name>A0ABS3J0P9_9HYPH</name>
<dbReference type="InterPro" id="IPR005000">
    <property type="entry name" value="Aldolase/citrate-lyase_domain"/>
</dbReference>
<keyword evidence="2" id="KW-0479">Metal-binding</keyword>
<dbReference type="SUPFAM" id="SSF51621">
    <property type="entry name" value="Phosphoenolpyruvate/pyruvate domain"/>
    <property type="match status" value="1"/>
</dbReference>
<dbReference type="InterPro" id="IPR040442">
    <property type="entry name" value="Pyrv_kinase-like_dom_sf"/>
</dbReference>
<dbReference type="PANTHER" id="PTHR30502">
    <property type="entry name" value="2-KETO-3-DEOXY-L-RHAMNONATE ALDOLASE"/>
    <property type="match status" value="1"/>
</dbReference>
<organism evidence="5 6">
    <name type="scientific">Jiella sonneratiae</name>
    <dbReference type="NCBI Taxonomy" id="2816856"/>
    <lineage>
        <taxon>Bacteria</taxon>
        <taxon>Pseudomonadati</taxon>
        <taxon>Pseudomonadota</taxon>
        <taxon>Alphaproteobacteria</taxon>
        <taxon>Hyphomicrobiales</taxon>
        <taxon>Aurantimonadaceae</taxon>
        <taxon>Jiella</taxon>
    </lineage>
</organism>
<evidence type="ECO:0000256" key="2">
    <source>
        <dbReference type="ARBA" id="ARBA00022723"/>
    </source>
</evidence>